<proteinExistence type="predicted"/>
<keyword evidence="1" id="KW-0472">Membrane</keyword>
<keyword evidence="3" id="KW-1185">Reference proteome</keyword>
<organism evidence="2 3">
    <name type="scientific">Halalkalicoccus tibetensis</name>
    <dbReference type="NCBI Taxonomy" id="175632"/>
    <lineage>
        <taxon>Archaea</taxon>
        <taxon>Methanobacteriati</taxon>
        <taxon>Methanobacteriota</taxon>
        <taxon>Stenosarchaea group</taxon>
        <taxon>Halobacteria</taxon>
        <taxon>Halobacteriales</taxon>
        <taxon>Halococcaceae</taxon>
        <taxon>Halalkalicoccus</taxon>
    </lineage>
</organism>
<dbReference type="AlphaFoldDB" id="A0ABD5V915"/>
<sequence length="87" mass="8840">MNESATAGSRGVAGERVVVAIYTGLVVFAGVMGLILGFMIDDLESVALLGVIPIPPTPIGLAAYGSITIAVILGVLLLAVRYVAPED</sequence>
<reference evidence="2 3" key="1">
    <citation type="journal article" date="2019" name="Int. J. Syst. Evol. Microbiol.">
        <title>The Global Catalogue of Microorganisms (GCM) 10K type strain sequencing project: providing services to taxonomists for standard genome sequencing and annotation.</title>
        <authorList>
            <consortium name="The Broad Institute Genomics Platform"/>
            <consortium name="The Broad Institute Genome Sequencing Center for Infectious Disease"/>
            <person name="Wu L."/>
            <person name="Ma J."/>
        </authorList>
    </citation>
    <scope>NUCLEOTIDE SEQUENCE [LARGE SCALE GENOMIC DNA]</scope>
    <source>
        <strain evidence="2 3">CGMCC 1.3240</strain>
    </source>
</reference>
<comment type="caution">
    <text evidence="2">The sequence shown here is derived from an EMBL/GenBank/DDBJ whole genome shotgun (WGS) entry which is preliminary data.</text>
</comment>
<dbReference type="Pfam" id="PF24364">
    <property type="entry name" value="DUF7520"/>
    <property type="match status" value="1"/>
</dbReference>
<accession>A0ABD5V915</accession>
<keyword evidence="1" id="KW-1133">Transmembrane helix</keyword>
<protein>
    <recommendedName>
        <fullName evidence="4">Cox cluster protein</fullName>
    </recommendedName>
</protein>
<dbReference type="RefSeq" id="WP_340604721.1">
    <property type="nucleotide sequence ID" value="NZ_JBBMXV010000004.1"/>
</dbReference>
<dbReference type="InterPro" id="IPR055942">
    <property type="entry name" value="DUF7520"/>
</dbReference>
<keyword evidence="1" id="KW-0812">Transmembrane</keyword>
<feature type="transmembrane region" description="Helical" evidence="1">
    <location>
        <begin position="20"/>
        <end position="40"/>
    </location>
</feature>
<evidence type="ECO:0000256" key="1">
    <source>
        <dbReference type="SAM" id="Phobius"/>
    </source>
</evidence>
<dbReference type="Proteomes" id="UP001596312">
    <property type="component" value="Unassembled WGS sequence"/>
</dbReference>
<evidence type="ECO:0000313" key="3">
    <source>
        <dbReference type="Proteomes" id="UP001596312"/>
    </source>
</evidence>
<evidence type="ECO:0008006" key="4">
    <source>
        <dbReference type="Google" id="ProtNLM"/>
    </source>
</evidence>
<gene>
    <name evidence="2" type="ORF">ACFQGH_13285</name>
</gene>
<name>A0ABD5V915_9EURY</name>
<dbReference type="EMBL" id="JBHSXQ010000004">
    <property type="protein sequence ID" value="MFC6906166.1"/>
    <property type="molecule type" value="Genomic_DNA"/>
</dbReference>
<feature type="transmembrane region" description="Helical" evidence="1">
    <location>
        <begin position="61"/>
        <end position="84"/>
    </location>
</feature>
<evidence type="ECO:0000313" key="2">
    <source>
        <dbReference type="EMBL" id="MFC6906166.1"/>
    </source>
</evidence>